<dbReference type="NCBIfam" id="TIGR01730">
    <property type="entry name" value="RND_mfp"/>
    <property type="match status" value="1"/>
</dbReference>
<dbReference type="Gene3D" id="1.10.287.470">
    <property type="entry name" value="Helix hairpin bin"/>
    <property type="match status" value="1"/>
</dbReference>
<dbReference type="PANTHER" id="PTHR30469">
    <property type="entry name" value="MULTIDRUG RESISTANCE PROTEIN MDTA"/>
    <property type="match status" value="1"/>
</dbReference>
<dbReference type="AlphaFoldDB" id="A0A2T5MD11"/>
<dbReference type="Gene3D" id="2.40.30.170">
    <property type="match status" value="1"/>
</dbReference>
<dbReference type="Gene3D" id="2.40.50.100">
    <property type="match status" value="1"/>
</dbReference>
<dbReference type="EMBL" id="QANS01000005">
    <property type="protein sequence ID" value="PTU30458.1"/>
    <property type="molecule type" value="Genomic_DNA"/>
</dbReference>
<comment type="caution">
    <text evidence="3">The sequence shown here is derived from an EMBL/GenBank/DDBJ whole genome shotgun (WGS) entry which is preliminary data.</text>
</comment>
<dbReference type="GO" id="GO:1990281">
    <property type="term" value="C:efflux pump complex"/>
    <property type="evidence" value="ECO:0007669"/>
    <property type="project" value="TreeGrafter"/>
</dbReference>
<dbReference type="Gene3D" id="2.40.420.20">
    <property type="match status" value="1"/>
</dbReference>
<dbReference type="PANTHER" id="PTHR30469:SF15">
    <property type="entry name" value="HLYD FAMILY OF SECRETION PROTEINS"/>
    <property type="match status" value="1"/>
</dbReference>
<reference evidence="3 4" key="1">
    <citation type="submission" date="2018-04" db="EMBL/GenBank/DDBJ databases">
        <title>Novel species isolated from glacier.</title>
        <authorList>
            <person name="Liu Q."/>
            <person name="Xin Y.-H."/>
        </authorList>
    </citation>
    <scope>NUCLEOTIDE SEQUENCE [LARGE SCALE GENOMIC DNA]</scope>
    <source>
        <strain evidence="3 4">GT1R17</strain>
    </source>
</reference>
<sequence length="403" mass="42638">MNHSISYLAARSEKVSGRREADVVSPSMFHLRCKRSVSKPIIGRIAAVFLVGMAVTLLPACKGKTAEATVAKPVMAVELVSPKQESWGDEITASGEVTPWQEAIIGAEVGGVRLDEVRADVGDQVSKGQLLARYSEDVLRANLLRQDAAVAEAQANLAKAAADVVRADKLAESNALSAQVIMGYHTQAQVAEAMLASAKAQQRVQALQLRYARVVAPDDGVISSRSATVGSVGMVGVELFRLVRKNRLEWRAQVPAAALTRLKAGMAVTLTAVDGSKVTGKLRQVSPTVDAKTRNGFAYVDLPAASGLSAGVFVTGRFALDKRDALTLPETAVVLRDGNRYLMKVDAQNRVHEVKVDTGRRQSNAIEILGNVAISDRLILSGGAFVANGDLVTVIAAAGKPAP</sequence>
<dbReference type="Pfam" id="PF25954">
    <property type="entry name" value="Beta-barrel_RND_2"/>
    <property type="match status" value="1"/>
</dbReference>
<dbReference type="InterPro" id="IPR006143">
    <property type="entry name" value="RND_pump_MFP"/>
</dbReference>
<proteinExistence type="inferred from homology"/>
<dbReference type="InterPro" id="IPR058792">
    <property type="entry name" value="Beta-barrel_RND_2"/>
</dbReference>
<evidence type="ECO:0000259" key="2">
    <source>
        <dbReference type="Pfam" id="PF25954"/>
    </source>
</evidence>
<evidence type="ECO:0000256" key="1">
    <source>
        <dbReference type="ARBA" id="ARBA00009477"/>
    </source>
</evidence>
<dbReference type="Proteomes" id="UP000244248">
    <property type="component" value="Unassembled WGS sequence"/>
</dbReference>
<organism evidence="3 4">
    <name type="scientific">Stenotrophobium rhamnosiphilum</name>
    <dbReference type="NCBI Taxonomy" id="2029166"/>
    <lineage>
        <taxon>Bacteria</taxon>
        <taxon>Pseudomonadati</taxon>
        <taxon>Pseudomonadota</taxon>
        <taxon>Gammaproteobacteria</taxon>
        <taxon>Nevskiales</taxon>
        <taxon>Nevskiaceae</taxon>
        <taxon>Stenotrophobium</taxon>
    </lineage>
</organism>
<feature type="domain" description="CusB-like beta-barrel" evidence="2">
    <location>
        <begin position="252"/>
        <end position="319"/>
    </location>
</feature>
<dbReference type="SUPFAM" id="SSF111369">
    <property type="entry name" value="HlyD-like secretion proteins"/>
    <property type="match status" value="1"/>
</dbReference>
<dbReference type="GO" id="GO:0015562">
    <property type="term" value="F:efflux transmembrane transporter activity"/>
    <property type="evidence" value="ECO:0007669"/>
    <property type="project" value="TreeGrafter"/>
</dbReference>
<gene>
    <name evidence="3" type="ORF">CJD38_13125</name>
</gene>
<accession>A0A2T5MD11</accession>
<evidence type="ECO:0000313" key="4">
    <source>
        <dbReference type="Proteomes" id="UP000244248"/>
    </source>
</evidence>
<comment type="similarity">
    <text evidence="1">Belongs to the membrane fusion protein (MFP) (TC 8.A.1) family.</text>
</comment>
<name>A0A2T5MD11_9GAMM</name>
<keyword evidence="4" id="KW-1185">Reference proteome</keyword>
<evidence type="ECO:0000313" key="3">
    <source>
        <dbReference type="EMBL" id="PTU30458.1"/>
    </source>
</evidence>
<protein>
    <submittedName>
        <fullName evidence="3">Efflux transporter periplasmic adaptor subunit</fullName>
    </submittedName>
</protein>